<feature type="transmembrane region" description="Helical" evidence="6">
    <location>
        <begin position="34"/>
        <end position="51"/>
    </location>
</feature>
<dbReference type="PANTHER" id="PTHR40448:SF1">
    <property type="entry name" value="TWO-COMPONENT SENSOR HISTIDINE KINASE"/>
    <property type="match status" value="1"/>
</dbReference>
<keyword evidence="4" id="KW-0067">ATP-binding</keyword>
<dbReference type="GO" id="GO:0042802">
    <property type="term" value="F:identical protein binding"/>
    <property type="evidence" value="ECO:0007669"/>
    <property type="project" value="TreeGrafter"/>
</dbReference>
<organism evidence="8 9">
    <name type="scientific">Peribacillus loiseleuriae</name>
    <dbReference type="NCBI Taxonomy" id="1679170"/>
    <lineage>
        <taxon>Bacteria</taxon>
        <taxon>Bacillati</taxon>
        <taxon>Bacillota</taxon>
        <taxon>Bacilli</taxon>
        <taxon>Bacillales</taxon>
        <taxon>Bacillaceae</taxon>
        <taxon>Peribacillus</taxon>
    </lineage>
</organism>
<gene>
    <name evidence="8" type="ORF">AC625_24775</name>
</gene>
<feature type="transmembrane region" description="Helical" evidence="6">
    <location>
        <begin position="6"/>
        <end position="22"/>
    </location>
</feature>
<keyword evidence="6" id="KW-1133">Transmembrane helix</keyword>
<feature type="domain" description="Histidine kinase" evidence="7">
    <location>
        <begin position="240"/>
        <end position="431"/>
    </location>
</feature>
<protein>
    <recommendedName>
        <fullName evidence="7">Histidine kinase domain-containing protein</fullName>
    </recommendedName>
</protein>
<keyword evidence="9" id="KW-1185">Reference proteome</keyword>
<keyword evidence="5" id="KW-0902">Two-component regulatory system</keyword>
<feature type="transmembrane region" description="Helical" evidence="6">
    <location>
        <begin position="190"/>
        <end position="209"/>
    </location>
</feature>
<dbReference type="SUPFAM" id="SSF55874">
    <property type="entry name" value="ATPase domain of HSP90 chaperone/DNA topoisomerase II/histidine kinase"/>
    <property type="match status" value="1"/>
</dbReference>
<evidence type="ECO:0000259" key="7">
    <source>
        <dbReference type="PROSITE" id="PS50109"/>
    </source>
</evidence>
<dbReference type="InterPro" id="IPR005467">
    <property type="entry name" value="His_kinase_dom"/>
</dbReference>
<dbReference type="AlphaFoldDB" id="A0A0K9G4F6"/>
<evidence type="ECO:0000313" key="8">
    <source>
        <dbReference type="EMBL" id="KMY41498.1"/>
    </source>
</evidence>
<dbReference type="OrthoDB" id="9792686at2"/>
<keyword evidence="3" id="KW-0418">Kinase</keyword>
<dbReference type="GO" id="GO:0016301">
    <property type="term" value="F:kinase activity"/>
    <property type="evidence" value="ECO:0007669"/>
    <property type="project" value="UniProtKB-KW"/>
</dbReference>
<sequence>MVLLLFETALDVISLFLIMFSVGREKVSLKRGAIQWLVVILIFGLWNQPLFNFDSSNINAILHRDFEILPVQSISGLIGLLFLTLLMNSFVLKASHIEIIFVTMLGFIIWFLIRLFTVATIDLFTISQMTIRPLTLILAICFYWLMKKKFSTYIRNDFNHFVKLIIVSVFAFILYIVLSSRNRNEFIIDPAFIAFVVLIVLAMLVFLFYEQKRTQVMENRMKAIEKYIPIIDELVVEVRSRQHEFSNKLLAISSILQANENMENAREQVSKYVENVQLTSGQHELLNMDHKVIAGFLYTKMKRAEQLNMKLKFERSVSVSAFPCEDYDLIEVLGILIDNAIEACFGGDTILIRMVQLNDRYELTVSNPAEYMTNEQFMQLFKLGYSTKSIHSDNRGFGLYNVQQIAKQYGGKIIARNDQKNGPMITIGIQF</sequence>
<evidence type="ECO:0000256" key="1">
    <source>
        <dbReference type="ARBA" id="ARBA00022679"/>
    </source>
</evidence>
<dbReference type="PATRIC" id="fig|1679170.3.peg.5568"/>
<evidence type="ECO:0000256" key="5">
    <source>
        <dbReference type="ARBA" id="ARBA00023012"/>
    </source>
</evidence>
<keyword evidence="6" id="KW-0812">Transmembrane</keyword>
<name>A0A0K9G4F6_9BACI</name>
<accession>A0A0K9G4F6</accession>
<dbReference type="InterPro" id="IPR003594">
    <property type="entry name" value="HATPase_dom"/>
</dbReference>
<dbReference type="InterPro" id="IPR036890">
    <property type="entry name" value="HATPase_C_sf"/>
</dbReference>
<dbReference type="GO" id="GO:0005524">
    <property type="term" value="F:ATP binding"/>
    <property type="evidence" value="ECO:0007669"/>
    <property type="project" value="UniProtKB-KW"/>
</dbReference>
<proteinExistence type="predicted"/>
<evidence type="ECO:0000256" key="6">
    <source>
        <dbReference type="SAM" id="Phobius"/>
    </source>
</evidence>
<reference evidence="9" key="1">
    <citation type="submission" date="2015-07" db="EMBL/GenBank/DDBJ databases">
        <title>Genome sequencing project for genomic taxonomy and phylogenomics of Bacillus-like bacteria.</title>
        <authorList>
            <person name="Liu B."/>
            <person name="Wang J."/>
            <person name="Zhu Y."/>
            <person name="Liu G."/>
            <person name="Chen Q."/>
            <person name="Chen Z."/>
            <person name="Lan J."/>
            <person name="Che J."/>
            <person name="Ge C."/>
            <person name="Shi H."/>
            <person name="Pan Z."/>
            <person name="Liu X."/>
        </authorList>
    </citation>
    <scope>NUCLEOTIDE SEQUENCE [LARGE SCALE GENOMIC DNA]</scope>
    <source>
        <strain evidence="9">FJAT-27997</strain>
    </source>
</reference>
<comment type="caution">
    <text evidence="8">The sequence shown here is derived from an EMBL/GenBank/DDBJ whole genome shotgun (WGS) entry which is preliminary data.</text>
</comment>
<dbReference type="PROSITE" id="PS50109">
    <property type="entry name" value="HIS_KIN"/>
    <property type="match status" value="1"/>
</dbReference>
<keyword evidence="6" id="KW-0472">Membrane</keyword>
<dbReference type="SMART" id="SM00387">
    <property type="entry name" value="HATPase_c"/>
    <property type="match status" value="1"/>
</dbReference>
<dbReference type="STRING" id="1679170.AC625_24775"/>
<dbReference type="Gene3D" id="3.30.565.10">
    <property type="entry name" value="Histidine kinase-like ATPase, C-terminal domain"/>
    <property type="match status" value="1"/>
</dbReference>
<evidence type="ECO:0000256" key="4">
    <source>
        <dbReference type="ARBA" id="ARBA00022840"/>
    </source>
</evidence>
<feature type="transmembrane region" description="Helical" evidence="6">
    <location>
        <begin position="99"/>
        <end position="117"/>
    </location>
</feature>
<evidence type="ECO:0000313" key="9">
    <source>
        <dbReference type="Proteomes" id="UP000037146"/>
    </source>
</evidence>
<evidence type="ECO:0000256" key="2">
    <source>
        <dbReference type="ARBA" id="ARBA00022741"/>
    </source>
</evidence>
<feature type="transmembrane region" description="Helical" evidence="6">
    <location>
        <begin position="129"/>
        <end position="146"/>
    </location>
</feature>
<keyword evidence="2" id="KW-0547">Nucleotide-binding</keyword>
<dbReference type="Pfam" id="PF02518">
    <property type="entry name" value="HATPase_c"/>
    <property type="match status" value="1"/>
</dbReference>
<dbReference type="RefSeq" id="WP_049684088.1">
    <property type="nucleotide sequence ID" value="NZ_LFZW01000003.1"/>
</dbReference>
<dbReference type="PANTHER" id="PTHR40448">
    <property type="entry name" value="TWO-COMPONENT SENSOR HISTIDINE KINASE"/>
    <property type="match status" value="1"/>
</dbReference>
<keyword evidence="1" id="KW-0808">Transferase</keyword>
<dbReference type="EMBL" id="LFZW01000003">
    <property type="protein sequence ID" value="KMY41498.1"/>
    <property type="molecule type" value="Genomic_DNA"/>
</dbReference>
<dbReference type="Proteomes" id="UP000037146">
    <property type="component" value="Unassembled WGS sequence"/>
</dbReference>
<evidence type="ECO:0000256" key="3">
    <source>
        <dbReference type="ARBA" id="ARBA00022777"/>
    </source>
</evidence>
<feature type="transmembrane region" description="Helical" evidence="6">
    <location>
        <begin position="71"/>
        <end position="92"/>
    </location>
</feature>
<dbReference type="GO" id="GO:0000160">
    <property type="term" value="P:phosphorelay signal transduction system"/>
    <property type="evidence" value="ECO:0007669"/>
    <property type="project" value="UniProtKB-KW"/>
</dbReference>
<feature type="transmembrane region" description="Helical" evidence="6">
    <location>
        <begin position="158"/>
        <end position="178"/>
    </location>
</feature>